<dbReference type="Gene3D" id="3.30.870.30">
    <property type="entry name" value="MITD, C-terminal phospholipase D-like domain"/>
    <property type="match status" value="1"/>
</dbReference>
<reference evidence="1 2" key="1">
    <citation type="submission" date="2020-07" db="EMBL/GenBank/DDBJ databases">
        <title>Genomic Encyclopedia of Type Strains, Phase IV (KMG-V): Genome sequencing to study the core and pangenomes of soil and plant-associated prokaryotes.</title>
        <authorList>
            <person name="Whitman W."/>
        </authorList>
    </citation>
    <scope>NUCLEOTIDE SEQUENCE [LARGE SCALE GENOMIC DNA]</scope>
    <source>
        <strain evidence="1 2">S1</strain>
    </source>
</reference>
<proteinExistence type="predicted"/>
<comment type="caution">
    <text evidence="1">The sequence shown here is derived from an EMBL/GenBank/DDBJ whole genome shotgun (WGS) entry which is preliminary data.</text>
</comment>
<dbReference type="RefSeq" id="WP_181504794.1">
    <property type="nucleotide sequence ID" value="NZ_JACDUK010000005.1"/>
</dbReference>
<dbReference type="EMBL" id="JACDUK010000005">
    <property type="protein sequence ID" value="MBA2853933.1"/>
    <property type="molecule type" value="Genomic_DNA"/>
</dbReference>
<evidence type="ECO:0000313" key="2">
    <source>
        <dbReference type="Proteomes" id="UP000522365"/>
    </source>
</evidence>
<accession>A0A7J9P3H5</accession>
<name>A0A7J9P3H5_METMI</name>
<dbReference type="Proteomes" id="UP000522365">
    <property type="component" value="Unassembled WGS sequence"/>
</dbReference>
<dbReference type="InterPro" id="IPR038113">
    <property type="entry name" value="MITD1_C_sf"/>
</dbReference>
<dbReference type="AlphaFoldDB" id="A0A7J9P3H5"/>
<sequence>MKLPVVVCPSFLEFYFTHDAEDDDISIKIESEFRRRRFIMSNEILIYYDNYFSNSLFKDVYSQYLTKKMQMKNGFFENIDPCENEKIKNLPLDDNLKSLLYACCSLDPSILLSEKFDDILHILNSLNILKLNYQKLFDRNEDHILNQYRLPILRERIKLGQPNEEVSKWLKPFFKGQKNITVVDPHIFSSADDQYGFENYILPLIDRTANIKIITYCENKHHARHFKNVLKNSCYMGRNMSIYGYNNNKLQHDREIFTDDYHIELGHGIAMFGRDGQTRQSNVNIKRIEDIRRTELPKHSFIA</sequence>
<gene>
    <name evidence="1" type="ORF">HNP89_001911</name>
</gene>
<protein>
    <submittedName>
        <fullName evidence="1">Uncharacterized protein</fullName>
    </submittedName>
</protein>
<organism evidence="1 2">
    <name type="scientific">Methanococcus maripaludis</name>
    <name type="common">Methanococcus deltae</name>
    <dbReference type="NCBI Taxonomy" id="39152"/>
    <lineage>
        <taxon>Archaea</taxon>
        <taxon>Methanobacteriati</taxon>
        <taxon>Methanobacteriota</taxon>
        <taxon>Methanomada group</taxon>
        <taxon>Methanococci</taxon>
        <taxon>Methanococcales</taxon>
        <taxon>Methanococcaceae</taxon>
        <taxon>Methanococcus</taxon>
    </lineage>
</organism>
<evidence type="ECO:0000313" key="1">
    <source>
        <dbReference type="EMBL" id="MBA2853933.1"/>
    </source>
</evidence>